<keyword evidence="1" id="KW-1133">Transmembrane helix</keyword>
<dbReference type="HOGENOM" id="CLU_1765826_0_0_6"/>
<dbReference type="Proteomes" id="UP000009230">
    <property type="component" value="Chromosome"/>
</dbReference>
<protein>
    <submittedName>
        <fullName evidence="2">Uncharacterized protein</fullName>
    </submittedName>
</protein>
<name>F6CTP2_MARPP</name>
<dbReference type="RefSeq" id="WP_013796632.1">
    <property type="nucleotide sequence ID" value="NC_015559.1"/>
</dbReference>
<keyword evidence="3" id="KW-1185">Reference proteome</keyword>
<feature type="transmembrane region" description="Helical" evidence="1">
    <location>
        <begin position="6"/>
        <end position="29"/>
    </location>
</feature>
<reference evidence="2 3" key="1">
    <citation type="journal article" date="2012" name="Stand. Genomic Sci.">
        <title>Complete genome sequence of Marinomonas posidonica type strain (IVIA-Po-181(T)).</title>
        <authorList>
            <person name="Lucas-Elio P."/>
            <person name="Goodwin L."/>
            <person name="Woyke T."/>
            <person name="Pitluck S."/>
            <person name="Nolan M."/>
            <person name="Kyrpides N.C."/>
            <person name="Detter J.C."/>
            <person name="Copeland A."/>
            <person name="Lu M."/>
            <person name="Bruce D."/>
            <person name="Detter C."/>
            <person name="Tapia R."/>
            <person name="Han S."/>
            <person name="Land M.L."/>
            <person name="Ivanova N."/>
            <person name="Mikhailova N."/>
            <person name="Johnston A.W."/>
            <person name="Sanchez-Amat A."/>
        </authorList>
    </citation>
    <scope>NUCLEOTIDE SEQUENCE [LARGE SCALE GENOMIC DNA]</scope>
    <source>
        <strain evidence="3">CECT 7376 / NCIMB 14433 / IVIA-Po-181</strain>
    </source>
</reference>
<keyword evidence="1" id="KW-0812">Transmembrane</keyword>
<gene>
    <name evidence="2" type="ordered locus">Mar181_2119</name>
</gene>
<proteinExistence type="predicted"/>
<dbReference type="AlphaFoldDB" id="F6CTP2"/>
<organism evidence="2 3">
    <name type="scientific">Marinomonas posidonica (strain CECT 7376 / NCIMB 14433 / IVIA-Po-181)</name>
    <dbReference type="NCBI Taxonomy" id="491952"/>
    <lineage>
        <taxon>Bacteria</taxon>
        <taxon>Pseudomonadati</taxon>
        <taxon>Pseudomonadota</taxon>
        <taxon>Gammaproteobacteria</taxon>
        <taxon>Oceanospirillales</taxon>
        <taxon>Oceanospirillaceae</taxon>
        <taxon>Marinomonas</taxon>
    </lineage>
</organism>
<sequence>MSDNENWKHLILAGLIGAVFTGVSQYFLLQATHSSDLEKTKINAKRELLTNELEERKAAYAEIRKSFVEFYRNQNEKDKQALLVSLRGGMPYFSPRHQTQIAISSAAESAEVWVEQTNTDRMSESLEQLESAFQDDIQRIKVLIDEL</sequence>
<evidence type="ECO:0000313" key="3">
    <source>
        <dbReference type="Proteomes" id="UP000009230"/>
    </source>
</evidence>
<evidence type="ECO:0000256" key="1">
    <source>
        <dbReference type="SAM" id="Phobius"/>
    </source>
</evidence>
<dbReference type="EMBL" id="CP002771">
    <property type="protein sequence ID" value="AEF55157.1"/>
    <property type="molecule type" value="Genomic_DNA"/>
</dbReference>
<dbReference type="KEGG" id="mpc:Mar181_2119"/>
<accession>F6CTP2</accession>
<keyword evidence="1" id="KW-0472">Membrane</keyword>
<evidence type="ECO:0000313" key="2">
    <source>
        <dbReference type="EMBL" id="AEF55157.1"/>
    </source>
</evidence>